<comment type="subunit">
    <text evidence="9 10">Homodimer, forms a heterotetramer with a Cas2 homodimer.</text>
</comment>
<proteinExistence type="inferred from homology"/>
<dbReference type="EC" id="3.1.-.-" evidence="10"/>
<evidence type="ECO:0000256" key="4">
    <source>
        <dbReference type="ARBA" id="ARBA00022801"/>
    </source>
</evidence>
<dbReference type="PATRIC" id="fig|1613.112.peg.1749"/>
<keyword evidence="6 10" id="KW-0051">Antiviral defense</keyword>
<dbReference type="HAMAP" id="MF_01470">
    <property type="entry name" value="Cas1"/>
    <property type="match status" value="1"/>
</dbReference>
<comment type="similarity">
    <text evidence="10">Belongs to the CRISPR-associated endonuclease Cas1 family.</text>
</comment>
<keyword evidence="1 10" id="KW-0540">Nuclease</keyword>
<dbReference type="PANTHER" id="PTHR34353">
    <property type="entry name" value="CRISPR-ASSOCIATED ENDONUCLEASE CAS1 1"/>
    <property type="match status" value="1"/>
</dbReference>
<evidence type="ECO:0000256" key="8">
    <source>
        <dbReference type="ARBA" id="ARBA00023211"/>
    </source>
</evidence>
<feature type="binding site" evidence="10">
    <location>
        <position position="205"/>
    </location>
    <ligand>
        <name>Mn(2+)</name>
        <dbReference type="ChEBI" id="CHEBI:29035"/>
    </ligand>
</feature>
<gene>
    <name evidence="10" type="primary">cas1</name>
    <name evidence="11" type="ORF">LACFE_CDS1669</name>
</gene>
<evidence type="ECO:0000256" key="2">
    <source>
        <dbReference type="ARBA" id="ARBA00022723"/>
    </source>
</evidence>
<protein>
    <recommendedName>
        <fullName evidence="10">CRISPR-associated endonuclease Cas1</fullName>
        <ecNumber evidence="10">3.1.-.-</ecNumber>
    </recommendedName>
</protein>
<comment type="cofactor">
    <cofactor evidence="10">
        <name>Mg(2+)</name>
        <dbReference type="ChEBI" id="CHEBI:18420"/>
    </cofactor>
    <cofactor evidence="10">
        <name>Mn(2+)</name>
        <dbReference type="ChEBI" id="CHEBI:29035"/>
    </cofactor>
</comment>
<dbReference type="EMBL" id="CP017151">
    <property type="protein sequence ID" value="AOR75113.1"/>
    <property type="molecule type" value="Genomic_DNA"/>
</dbReference>
<evidence type="ECO:0000256" key="5">
    <source>
        <dbReference type="ARBA" id="ARBA00022842"/>
    </source>
</evidence>
<dbReference type="PANTHER" id="PTHR34353:SF2">
    <property type="entry name" value="CRISPR-ASSOCIATED ENDONUCLEASE CAS1 1"/>
    <property type="match status" value="1"/>
</dbReference>
<dbReference type="NCBIfam" id="TIGR03639">
    <property type="entry name" value="cas1_NMENI"/>
    <property type="match status" value="1"/>
</dbReference>
<dbReference type="Proteomes" id="UP000094714">
    <property type="component" value="Chromosome"/>
</dbReference>
<evidence type="ECO:0000313" key="12">
    <source>
        <dbReference type="Proteomes" id="UP000094714"/>
    </source>
</evidence>
<keyword evidence="2 10" id="KW-0479">Metal-binding</keyword>
<comment type="function">
    <text evidence="10">CRISPR (clustered regularly interspaced short palindromic repeat), is an adaptive immune system that provides protection against mobile genetic elements (viruses, transposable elements and conjugative plasmids). CRISPR clusters contain spacers, sequences complementary to antecedent mobile elements, and target invading nucleic acids. CRISPR clusters are transcribed and processed into CRISPR RNA (crRNA). Acts as a dsDNA endonuclease. Involved in the integration of spacer DNA into the CRISPR cassette.</text>
</comment>
<evidence type="ECO:0000256" key="1">
    <source>
        <dbReference type="ARBA" id="ARBA00022722"/>
    </source>
</evidence>
<evidence type="ECO:0000256" key="10">
    <source>
        <dbReference type="HAMAP-Rule" id="MF_01470"/>
    </source>
</evidence>
<organism evidence="11 12">
    <name type="scientific">Limosilactobacillus fermentum</name>
    <name type="common">Lactobacillus fermentum</name>
    <dbReference type="NCBI Taxonomy" id="1613"/>
    <lineage>
        <taxon>Bacteria</taxon>
        <taxon>Bacillati</taxon>
        <taxon>Bacillota</taxon>
        <taxon>Bacilli</taxon>
        <taxon>Lactobacillales</taxon>
        <taxon>Lactobacillaceae</taxon>
        <taxon>Limosilactobacillus</taxon>
    </lineage>
</organism>
<dbReference type="InterPro" id="IPR019855">
    <property type="entry name" value="CRISPR-assoc_Cas1_NMENI"/>
</dbReference>
<dbReference type="InterPro" id="IPR042206">
    <property type="entry name" value="CRISPR-assoc_Cas1_C"/>
</dbReference>
<sequence length="304" mass="35266">MLKMGWRSIIIGQHAKITHSAHMMVVQTKDGINEIPMDDIAKVLVETTQAMISSDFMSACLQRNIKVIFVDRKYQPIGETVGYQPVARDYELLERQFLWPLERREQLWTRIAHAKIESQIKVARLNGCPVQELESELEAIEVNDVSNREAVVARKYFPLLFGKDFSRRQENQYNAALDYGYAVLLAETNQSITENGYLMELGIHHQNRENRFNLGSDLMEPFRPVIDYWVTGQKFTEFNRQVRVGLVDALHMVIKYNGTEMLTQNAVRQYVRECLDYLSGERDEIEVKVEFKDEVPNHALNGHV</sequence>
<dbReference type="InterPro" id="IPR002729">
    <property type="entry name" value="CRISPR-assoc_Cas1"/>
</dbReference>
<dbReference type="GO" id="GO:0004520">
    <property type="term" value="F:DNA endonuclease activity"/>
    <property type="evidence" value="ECO:0007669"/>
    <property type="project" value="InterPro"/>
</dbReference>
<evidence type="ECO:0000256" key="9">
    <source>
        <dbReference type="ARBA" id="ARBA00038592"/>
    </source>
</evidence>
<dbReference type="GO" id="GO:0003677">
    <property type="term" value="F:DNA binding"/>
    <property type="evidence" value="ECO:0007669"/>
    <property type="project" value="UniProtKB-KW"/>
</dbReference>
<keyword evidence="8 10" id="KW-0464">Manganese</keyword>
<dbReference type="GO" id="GO:0046872">
    <property type="term" value="F:metal ion binding"/>
    <property type="evidence" value="ECO:0007669"/>
    <property type="project" value="UniProtKB-UniRule"/>
</dbReference>
<dbReference type="Pfam" id="PF01867">
    <property type="entry name" value="Cas_Cas1"/>
    <property type="match status" value="1"/>
</dbReference>
<dbReference type="Gene3D" id="1.20.120.920">
    <property type="entry name" value="CRISPR-associated endonuclease Cas1, C-terminal domain"/>
    <property type="match status" value="1"/>
</dbReference>
<evidence type="ECO:0000256" key="6">
    <source>
        <dbReference type="ARBA" id="ARBA00023118"/>
    </source>
</evidence>
<evidence type="ECO:0000256" key="7">
    <source>
        <dbReference type="ARBA" id="ARBA00023125"/>
    </source>
</evidence>
<dbReference type="AlphaFoldDB" id="A0A1D7ZZ28"/>
<feature type="binding site" evidence="10">
    <location>
        <position position="220"/>
    </location>
    <ligand>
        <name>Mn(2+)</name>
        <dbReference type="ChEBI" id="CHEBI:29035"/>
    </ligand>
</feature>
<dbReference type="Gene3D" id="3.100.10.20">
    <property type="entry name" value="CRISPR-associated endonuclease Cas1, N-terminal domain"/>
    <property type="match status" value="1"/>
</dbReference>
<evidence type="ECO:0000256" key="3">
    <source>
        <dbReference type="ARBA" id="ARBA00022759"/>
    </source>
</evidence>
<feature type="binding site" evidence="10">
    <location>
        <position position="149"/>
    </location>
    <ligand>
        <name>Mn(2+)</name>
        <dbReference type="ChEBI" id="CHEBI:29035"/>
    </ligand>
</feature>
<reference evidence="11 12" key="1">
    <citation type="submission" date="2016-09" db="EMBL/GenBank/DDBJ databases">
        <title>Genome Sequence of the Lactobacillus fermentum strain NCC2970 (CNCM I-5068).</title>
        <authorList>
            <person name="Barretto C."/>
            <person name="Ngom-Bru C."/>
            <person name="Genevaz A."/>
            <person name="Fournier C."/>
            <person name="Moine D."/>
            <person name="Kassam M."/>
            <person name="Iltis A."/>
            <person name="Sagory-Zalkind P."/>
            <person name="Faucherand G."/>
            <person name="Descombes P."/>
            <person name="Duboux S."/>
        </authorList>
    </citation>
    <scope>NUCLEOTIDE SEQUENCE [LARGE SCALE GENOMIC DNA]</scope>
    <source>
        <strain evidence="11 12">NCC2970</strain>
    </source>
</reference>
<dbReference type="InterPro" id="IPR042211">
    <property type="entry name" value="CRISPR-assoc_Cas1_N"/>
</dbReference>
<dbReference type="GO" id="GO:0051607">
    <property type="term" value="P:defense response to virus"/>
    <property type="evidence" value="ECO:0007669"/>
    <property type="project" value="UniProtKB-UniRule"/>
</dbReference>
<keyword evidence="5 10" id="KW-0460">Magnesium</keyword>
<dbReference type="NCBIfam" id="TIGR00287">
    <property type="entry name" value="cas1"/>
    <property type="match status" value="1"/>
</dbReference>
<dbReference type="InterPro" id="IPR050646">
    <property type="entry name" value="Cas1"/>
</dbReference>
<dbReference type="GO" id="GO:0016787">
    <property type="term" value="F:hydrolase activity"/>
    <property type="evidence" value="ECO:0007669"/>
    <property type="project" value="UniProtKB-KW"/>
</dbReference>
<keyword evidence="7 10" id="KW-0238">DNA-binding</keyword>
<dbReference type="GO" id="GO:0043571">
    <property type="term" value="P:maintenance of CRISPR repeat elements"/>
    <property type="evidence" value="ECO:0007669"/>
    <property type="project" value="UniProtKB-UniRule"/>
</dbReference>
<name>A0A1D7ZZ28_LIMFE</name>
<evidence type="ECO:0000313" key="11">
    <source>
        <dbReference type="EMBL" id="AOR75113.1"/>
    </source>
</evidence>
<keyword evidence="3 10" id="KW-0255">Endonuclease</keyword>
<keyword evidence="4 10" id="KW-0378">Hydrolase</keyword>
<accession>A0A1D7ZZ28</accession>